<dbReference type="EMBL" id="CP071517">
    <property type="protein sequence ID" value="QSX76373.1"/>
    <property type="molecule type" value="Genomic_DNA"/>
</dbReference>
<gene>
    <name evidence="1" type="ORF">HIV01_007830</name>
</gene>
<name>A0ABX7RDY8_9GAMM</name>
<evidence type="ECO:0000313" key="2">
    <source>
        <dbReference type="Proteomes" id="UP000663400"/>
    </source>
</evidence>
<keyword evidence="2" id="KW-1185">Reference proteome</keyword>
<protein>
    <submittedName>
        <fullName evidence="1">Uncharacterized protein</fullName>
    </submittedName>
</protein>
<proteinExistence type="predicted"/>
<sequence>MNLLEAIDKLLDCDGDEVLFAKRPWSEMSEAMIISLEPEQPISTEIKSAGYDYFLEAVIAKEIVEGLGSEGTPDRQRSLLIYYAENDAYPDWFFVLKEGGWANHWWRWRKSRWICQQLNLTSSGIFVR</sequence>
<dbReference type="RefSeq" id="WP_200609349.1">
    <property type="nucleotide sequence ID" value="NZ_CP071517.1"/>
</dbReference>
<organism evidence="1 2">
    <name type="scientific">Lysobacter arenosi</name>
    <dbReference type="NCBI Taxonomy" id="2795387"/>
    <lineage>
        <taxon>Bacteria</taxon>
        <taxon>Pseudomonadati</taxon>
        <taxon>Pseudomonadota</taxon>
        <taxon>Gammaproteobacteria</taxon>
        <taxon>Lysobacterales</taxon>
        <taxon>Lysobacteraceae</taxon>
        <taxon>Lysobacter</taxon>
    </lineage>
</organism>
<reference evidence="1 2" key="1">
    <citation type="submission" date="2021-02" db="EMBL/GenBank/DDBJ databases">
        <title>Lysobacter arenosi sp. nov., isolated from soil of gangwondo yeongwol, south Korea.</title>
        <authorList>
            <person name="Kim K.R."/>
            <person name="Kim K.H."/>
            <person name="Jeon C.O."/>
        </authorList>
    </citation>
    <scope>NUCLEOTIDE SEQUENCE [LARGE SCALE GENOMIC DNA]</scope>
    <source>
        <strain evidence="1 2">R7</strain>
    </source>
</reference>
<evidence type="ECO:0000313" key="1">
    <source>
        <dbReference type="EMBL" id="QSX76373.1"/>
    </source>
</evidence>
<accession>A0ABX7RDY8</accession>
<dbReference type="Proteomes" id="UP000663400">
    <property type="component" value="Chromosome"/>
</dbReference>